<dbReference type="AlphaFoldDB" id="Q8D1N5"/>
<comment type="subcellular location">
    <subcellularLocation>
        <location evidence="1 4">Cytoplasm</location>
    </subcellularLocation>
</comment>
<dbReference type="DNASU" id="1145171"/>
<dbReference type="SMART" id="SM00357">
    <property type="entry name" value="CSP"/>
    <property type="match status" value="1"/>
</dbReference>
<evidence type="ECO:0000256" key="1">
    <source>
        <dbReference type="ARBA" id="ARBA00004496"/>
    </source>
</evidence>
<dbReference type="Proteomes" id="UP000002490">
    <property type="component" value="Chromosome"/>
</dbReference>
<evidence type="ECO:0000256" key="3">
    <source>
        <dbReference type="ARBA" id="ARBA00071026"/>
    </source>
</evidence>
<dbReference type="KEGG" id="ypm:YP_3904"/>
<organism evidence="6 9">
    <name type="scientific">Yersinia pestis</name>
    <dbReference type="NCBI Taxonomy" id="632"/>
    <lineage>
        <taxon>Bacteria</taxon>
        <taxon>Pseudomonadati</taxon>
        <taxon>Pseudomonadota</taxon>
        <taxon>Gammaproteobacteria</taxon>
        <taxon>Enterobacterales</taxon>
        <taxon>Yersiniaceae</taxon>
        <taxon>Yersinia</taxon>
    </lineage>
</organism>
<accession>Q74PK1</accession>
<dbReference type="Pfam" id="PF00313">
    <property type="entry name" value="CSD"/>
    <property type="match status" value="1"/>
</dbReference>
<evidence type="ECO:0000313" key="7">
    <source>
        <dbReference type="EMBL" id="AAS64049.1"/>
    </source>
</evidence>
<keyword evidence="2" id="KW-0963">Cytoplasm</keyword>
<dbReference type="InterPro" id="IPR011129">
    <property type="entry name" value="CSD"/>
</dbReference>
<accession>Q8D1N5</accession>
<dbReference type="GO" id="GO:0005829">
    <property type="term" value="C:cytosol"/>
    <property type="evidence" value="ECO:0007669"/>
    <property type="project" value="UniProtKB-ARBA"/>
</dbReference>
<name>Q8D1N5_YERPE</name>
<proteinExistence type="predicted"/>
<evidence type="ECO:0000313" key="6">
    <source>
        <dbReference type="EMBL" id="AAM83818.1"/>
    </source>
</evidence>
<dbReference type="Gene3D" id="2.40.50.140">
    <property type="entry name" value="Nucleic acid-binding proteins"/>
    <property type="match status" value="1"/>
</dbReference>
<dbReference type="EnsemblBacteria" id="AAS64049">
    <property type="protein sequence ID" value="AAS64049"/>
    <property type="gene ID" value="YP_3904"/>
</dbReference>
<dbReference type="PRINTS" id="PR00050">
    <property type="entry name" value="COLDSHOCK"/>
</dbReference>
<reference evidence="7" key="4">
    <citation type="submission" date="2016-05" db="EMBL/GenBank/DDBJ databases">
        <title>Reannotation of Yersinia pestis strain 91001 based on omics data.</title>
        <authorList>
            <person name="Yiqing M."/>
        </authorList>
    </citation>
    <scope>NUCLEOTIDE SEQUENCE</scope>
    <source>
        <strain evidence="7">91001</strain>
    </source>
</reference>
<dbReference type="PANTHER" id="PTHR11544">
    <property type="entry name" value="COLD SHOCK DOMAIN CONTAINING PROTEINS"/>
    <property type="match status" value="1"/>
</dbReference>
<dbReference type="CDD" id="cd04458">
    <property type="entry name" value="CSP_CDS"/>
    <property type="match status" value="1"/>
</dbReference>
<dbReference type="InterPro" id="IPR002059">
    <property type="entry name" value="CSP_DNA-bd"/>
</dbReference>
<dbReference type="HOGENOM" id="CLU_117621_2_0_6"/>
<dbReference type="PROSITE" id="PS00352">
    <property type="entry name" value="CSD_1"/>
    <property type="match status" value="1"/>
</dbReference>
<evidence type="ECO:0000259" key="5">
    <source>
        <dbReference type="PROSITE" id="PS51857"/>
    </source>
</evidence>
<dbReference type="EMBL" id="AE017042">
    <property type="protein sequence ID" value="AAS64049.1"/>
    <property type="molecule type" value="Genomic_DNA"/>
</dbReference>
<dbReference type="InterPro" id="IPR012340">
    <property type="entry name" value="NA-bd_OB-fold"/>
</dbReference>
<evidence type="ECO:0000256" key="2">
    <source>
        <dbReference type="ARBA" id="ARBA00022490"/>
    </source>
</evidence>
<gene>
    <name evidence="6" type="primary">cspI</name>
    <name evidence="6" type="ordered locus">y0224</name>
    <name evidence="7" type="ordered locus">YP_3904</name>
</gene>
<dbReference type="SUPFAM" id="SSF50249">
    <property type="entry name" value="Nucleic acid-binding proteins"/>
    <property type="match status" value="1"/>
</dbReference>
<dbReference type="NCBIfam" id="NF007679">
    <property type="entry name" value="PRK10354.1"/>
    <property type="match status" value="1"/>
</dbReference>
<evidence type="ECO:0000313" key="8">
    <source>
        <dbReference type="Proteomes" id="UP000001019"/>
    </source>
</evidence>
<sequence>MPHKFYPSLSSRLWRQLKIIEGSISMSNKMTGLVKWFDAGKGFGFITPADGSKDVFVHFSAIQSNDFKTLDEGQNVEFSIENGAKGPAAVNVIAL</sequence>
<dbReference type="PROSITE" id="PS51857">
    <property type="entry name" value="CSD_2"/>
    <property type="match status" value="1"/>
</dbReference>
<dbReference type="GO" id="GO:0003676">
    <property type="term" value="F:nucleic acid binding"/>
    <property type="evidence" value="ECO:0007669"/>
    <property type="project" value="InterPro"/>
</dbReference>
<protein>
    <recommendedName>
        <fullName evidence="3">Cold shock-like protein CspB</fullName>
    </recommendedName>
</protein>
<reference evidence="7" key="2">
    <citation type="submission" date="2003-04" db="EMBL/GenBank/DDBJ databases">
        <authorList>
            <person name="Song Y."/>
            <person name="Tong Z."/>
            <person name="Wang L."/>
            <person name="Han Y."/>
            <person name="Zhang J."/>
            <person name="Pei D."/>
            <person name="Wang J."/>
            <person name="Zhou D."/>
            <person name="Han Y."/>
            <person name="Pang X."/>
            <person name="Zhai J."/>
            <person name="Chen F."/>
            <person name="Qin H."/>
            <person name="Wang J."/>
            <person name="Li S."/>
            <person name="Guo Z."/>
            <person name="Ye C."/>
            <person name="Du Z."/>
            <person name="Lin W."/>
            <person name="Wang J."/>
            <person name="Yu J."/>
            <person name="Yang H."/>
            <person name="Wang J."/>
            <person name="Huang P."/>
            <person name="Yang R."/>
        </authorList>
    </citation>
    <scope>NUCLEOTIDE SEQUENCE</scope>
    <source>
        <strain evidence="7">91001</strain>
    </source>
</reference>
<dbReference type="InterPro" id="IPR050181">
    <property type="entry name" value="Cold_shock_domain"/>
</dbReference>
<reference evidence="8" key="3">
    <citation type="journal article" date="2004" name="DNA Res.">
        <title>Complete genome sequence of Yersinia pestis strain 91001, an isolate avirulent to humans.</title>
        <authorList>
            <person name="Song Y."/>
            <person name="Tong Z."/>
            <person name="Wang J."/>
            <person name="Wang L."/>
            <person name="Guo Z."/>
            <person name="Han Y."/>
            <person name="Zhang J."/>
            <person name="Pei D."/>
            <person name="Zhou D."/>
            <person name="Qin H."/>
            <person name="Pang X."/>
            <person name="Han Y."/>
            <person name="Zhai J."/>
            <person name="Li M."/>
            <person name="Cui B."/>
            <person name="Qi Z."/>
            <person name="Jin L."/>
            <person name="Dai R."/>
            <person name="Chen F."/>
            <person name="Li S."/>
            <person name="Ye C."/>
            <person name="Du Z."/>
            <person name="Lin W."/>
            <person name="Wang J."/>
            <person name="Yu J."/>
            <person name="Yang H."/>
            <person name="Wang J."/>
            <person name="Huang P."/>
            <person name="Yang R."/>
        </authorList>
    </citation>
    <scope>NUCLEOTIDE SEQUENCE [LARGE SCALE GENOMIC DNA]</scope>
    <source>
        <strain evidence="8">91001 / Biovar Mediaevalis</strain>
    </source>
</reference>
<feature type="domain" description="CSD" evidence="5">
    <location>
        <begin position="29"/>
        <end position="94"/>
    </location>
</feature>
<evidence type="ECO:0000313" key="9">
    <source>
        <dbReference type="Proteomes" id="UP000002490"/>
    </source>
</evidence>
<reference evidence="6 9" key="1">
    <citation type="journal article" date="2002" name="J. Bacteriol.">
        <title>Genome sequence of Yersinia pestis KIM.</title>
        <authorList>
            <person name="Deng W."/>
            <person name="Burland V."/>
            <person name="Plunkett G.III."/>
            <person name="Boutin A."/>
            <person name="Mayhew G.F."/>
            <person name="Liss P."/>
            <person name="Perna N.T."/>
            <person name="Rose D.J."/>
            <person name="Mau B."/>
            <person name="Zhou S."/>
            <person name="Schwartz D.C."/>
            <person name="Fetherston J.D."/>
            <person name="Lindler L.E."/>
            <person name="Brubaker R.R."/>
            <person name="Plana G.V."/>
            <person name="Straley S.C."/>
            <person name="McDonough K.A."/>
            <person name="Nilles M.L."/>
            <person name="Matson J.S."/>
            <person name="Blattner F.R."/>
            <person name="Perry R.D."/>
        </authorList>
    </citation>
    <scope>NUCLEOTIDE SEQUENCE [LARGE SCALE GENOMIC DNA]</scope>
    <source>
        <strain evidence="6">KIM</strain>
        <strain evidence="9">KIM10+ / Biovar Mediaevalis</strain>
    </source>
</reference>
<dbReference type="Proteomes" id="UP000001019">
    <property type="component" value="Chromosome"/>
</dbReference>
<dbReference type="KEGG" id="ypk:y0224"/>
<dbReference type="InterPro" id="IPR019844">
    <property type="entry name" value="CSD_CS"/>
</dbReference>
<dbReference type="EMBL" id="AE009952">
    <property type="protein sequence ID" value="AAM83818.1"/>
    <property type="molecule type" value="Genomic_DNA"/>
</dbReference>
<evidence type="ECO:0000256" key="4">
    <source>
        <dbReference type="RuleBase" id="RU000408"/>
    </source>
</evidence>
<dbReference type="FunFam" id="2.40.50.140:FF:000006">
    <property type="entry name" value="Cold shock protein CspC"/>
    <property type="match status" value="1"/>
</dbReference>